<feature type="transmembrane region" description="Helical" evidence="2">
    <location>
        <begin position="215"/>
        <end position="234"/>
    </location>
</feature>
<dbReference type="Proteomes" id="UP000292423">
    <property type="component" value="Unassembled WGS sequence"/>
</dbReference>
<feature type="chain" id="PRO_5020683805" evidence="3">
    <location>
        <begin position="39"/>
        <end position="558"/>
    </location>
</feature>
<feature type="signal peptide" evidence="3">
    <location>
        <begin position="1"/>
        <end position="38"/>
    </location>
</feature>
<keyword evidence="2" id="KW-0472">Membrane</keyword>
<name>A0A4Q7YMW3_9GAMM</name>
<protein>
    <submittedName>
        <fullName evidence="4">Uncharacterized protein</fullName>
    </submittedName>
</protein>
<comment type="caution">
    <text evidence="4">The sequence shown here is derived from an EMBL/GenBank/DDBJ whole genome shotgun (WGS) entry which is preliminary data.</text>
</comment>
<proteinExistence type="predicted"/>
<evidence type="ECO:0000256" key="1">
    <source>
        <dbReference type="SAM" id="MobiDB-lite"/>
    </source>
</evidence>
<evidence type="ECO:0000313" key="5">
    <source>
        <dbReference type="Proteomes" id="UP000292423"/>
    </source>
</evidence>
<dbReference type="OrthoDB" id="3812886at2"/>
<evidence type="ECO:0000313" key="4">
    <source>
        <dbReference type="EMBL" id="RZU38730.1"/>
    </source>
</evidence>
<gene>
    <name evidence="4" type="ORF">EV700_2665</name>
</gene>
<evidence type="ECO:0000256" key="3">
    <source>
        <dbReference type="SAM" id="SignalP"/>
    </source>
</evidence>
<dbReference type="EMBL" id="SHKX01000013">
    <property type="protein sequence ID" value="RZU38730.1"/>
    <property type="molecule type" value="Genomic_DNA"/>
</dbReference>
<organism evidence="4 5">
    <name type="scientific">Fluviicoccus keumensis</name>
    <dbReference type="NCBI Taxonomy" id="1435465"/>
    <lineage>
        <taxon>Bacteria</taxon>
        <taxon>Pseudomonadati</taxon>
        <taxon>Pseudomonadota</taxon>
        <taxon>Gammaproteobacteria</taxon>
        <taxon>Moraxellales</taxon>
        <taxon>Moraxellaceae</taxon>
        <taxon>Fluviicoccus</taxon>
    </lineage>
</organism>
<reference evidence="4 5" key="1">
    <citation type="submission" date="2019-02" db="EMBL/GenBank/DDBJ databases">
        <title>Genomic Encyclopedia of Type Strains, Phase IV (KMG-IV): sequencing the most valuable type-strain genomes for metagenomic binning, comparative biology and taxonomic classification.</title>
        <authorList>
            <person name="Goeker M."/>
        </authorList>
    </citation>
    <scope>NUCLEOTIDE SEQUENCE [LARGE SCALE GENOMIC DNA]</scope>
    <source>
        <strain evidence="4 5">DSM 105135</strain>
    </source>
</reference>
<keyword evidence="2" id="KW-0812">Transmembrane</keyword>
<feature type="region of interest" description="Disordered" evidence="1">
    <location>
        <begin position="169"/>
        <end position="205"/>
    </location>
</feature>
<dbReference type="AlphaFoldDB" id="A0A4Q7YMW3"/>
<keyword evidence="3" id="KW-0732">Signal</keyword>
<accession>A0A4Q7YMW3</accession>
<dbReference type="RefSeq" id="WP_130414547.1">
    <property type="nucleotide sequence ID" value="NZ_SHKX01000013.1"/>
</dbReference>
<evidence type="ECO:0000256" key="2">
    <source>
        <dbReference type="SAM" id="Phobius"/>
    </source>
</evidence>
<keyword evidence="5" id="KW-1185">Reference proteome</keyword>
<sequence>MSIILLRHAIGPNLYHRHKVRRAALSPLLLFTAFNAFCGTSYDSPSTDNNAPTTVTESQAFPNTDAYMNKPSRAFDYQDAVAEAERARQAILQKGWKTSPRSNSPEGIKAWREENHRVIVEAERARQSVLKAGKNRILLERIQEAHKQERQYSQPLPVLHDDVAENAAPATGTPRMEEHPAVPNPRTTPDHAPERPMAPAHAEEASFSDEKPFTWLNFGLILLLVMAALGVWLYRRNRIKDYVRKPAPARRPTVPQPSVPVDRTGVPAWAGAFSSTDYAHFMDVVQAYFQQRNIPVTLNDGMVLVTGKSYALGLQNLAGICHQATSRERWPAIIARQFDRLIADNENAADNPKPESLSFTDIANRLRVRLYPEMKDINPDNFVSRREIEGVVTMLVEDQPETMRPITRAEAKAWGKSDRELFNIALQIMSQESLTLEEARLNSNLSILFANDISDYTSSWALMLDKLKDCVGTFGSIVSVPNRHCLFVVPAETPDVLQAVHKVMSGTLELYRKGPGSISPHLYWYYQRKFTRISYPQKDGVIGLELPEAFAIMLKTAK</sequence>
<keyword evidence="2" id="KW-1133">Transmembrane helix</keyword>